<evidence type="ECO:0000313" key="1">
    <source>
        <dbReference type="EMBL" id="KAJ5413912.1"/>
    </source>
</evidence>
<reference evidence="1" key="2">
    <citation type="journal article" date="2023" name="IMA Fungus">
        <title>Comparative genomic study of the Penicillium genus elucidates a diverse pangenome and 15 lateral gene transfer events.</title>
        <authorList>
            <person name="Petersen C."/>
            <person name="Sorensen T."/>
            <person name="Nielsen M.R."/>
            <person name="Sondergaard T.E."/>
            <person name="Sorensen J.L."/>
            <person name="Fitzpatrick D.A."/>
            <person name="Frisvad J.C."/>
            <person name="Nielsen K.L."/>
        </authorList>
    </citation>
    <scope>NUCLEOTIDE SEQUENCE</scope>
    <source>
        <strain evidence="1">IBT 29677</strain>
    </source>
</reference>
<name>A0A9X0BE68_9EURO</name>
<dbReference type="OrthoDB" id="4334750at2759"/>
<keyword evidence="2" id="KW-1185">Reference proteome</keyword>
<gene>
    <name evidence="1" type="ORF">N7509_000539</name>
</gene>
<reference evidence="1" key="1">
    <citation type="submission" date="2022-12" db="EMBL/GenBank/DDBJ databases">
        <authorList>
            <person name="Petersen C."/>
        </authorList>
    </citation>
    <scope>NUCLEOTIDE SEQUENCE</scope>
    <source>
        <strain evidence="1">IBT 29677</strain>
    </source>
</reference>
<proteinExistence type="predicted"/>
<protein>
    <submittedName>
        <fullName evidence="1">Uncharacterized protein</fullName>
    </submittedName>
</protein>
<dbReference type="RefSeq" id="XP_056493758.1">
    <property type="nucleotide sequence ID" value="XM_056625176.1"/>
</dbReference>
<dbReference type="EMBL" id="JAPZBU010000003">
    <property type="protein sequence ID" value="KAJ5413912.1"/>
    <property type="molecule type" value="Genomic_DNA"/>
</dbReference>
<comment type="caution">
    <text evidence="1">The sequence shown here is derived from an EMBL/GenBank/DDBJ whole genome shotgun (WGS) entry which is preliminary data.</text>
</comment>
<organism evidence="1 2">
    <name type="scientific">Penicillium cosmopolitanum</name>
    <dbReference type="NCBI Taxonomy" id="1131564"/>
    <lineage>
        <taxon>Eukaryota</taxon>
        <taxon>Fungi</taxon>
        <taxon>Dikarya</taxon>
        <taxon>Ascomycota</taxon>
        <taxon>Pezizomycotina</taxon>
        <taxon>Eurotiomycetes</taxon>
        <taxon>Eurotiomycetidae</taxon>
        <taxon>Eurotiales</taxon>
        <taxon>Aspergillaceae</taxon>
        <taxon>Penicillium</taxon>
    </lineage>
</organism>
<dbReference type="Proteomes" id="UP001147747">
    <property type="component" value="Unassembled WGS sequence"/>
</dbReference>
<evidence type="ECO:0000313" key="2">
    <source>
        <dbReference type="Proteomes" id="UP001147747"/>
    </source>
</evidence>
<dbReference type="GeneID" id="81364156"/>
<sequence length="136" mass="15953">MPGMKDSVFQRVWSGRVVTKRKAWELLSLVDQIHSWGVTEHRDFVIKHMEAWHAFGRMCYANEFEFLGQQLGTDWFKKWWEEHSKSIILGPMASLQLAGWVESLTADAQDKLRSRSVFQFWEAHQRDADPNTDGEL</sequence>
<dbReference type="AlphaFoldDB" id="A0A9X0BE68"/>
<accession>A0A9X0BE68</accession>